<dbReference type="Pfam" id="PF00561">
    <property type="entry name" value="Abhydrolase_1"/>
    <property type="match status" value="1"/>
</dbReference>
<dbReference type="InterPro" id="IPR051601">
    <property type="entry name" value="Serine_prot/Carboxylest_S33"/>
</dbReference>
<comment type="similarity">
    <text evidence="1">Belongs to the peptidase S33 family.</text>
</comment>
<dbReference type="PANTHER" id="PTHR43248:SF25">
    <property type="entry name" value="AB HYDROLASE-1 DOMAIN-CONTAINING PROTEIN-RELATED"/>
    <property type="match status" value="1"/>
</dbReference>
<dbReference type="EMBL" id="CAEZTF010000034">
    <property type="protein sequence ID" value="CAB4557192.1"/>
    <property type="molecule type" value="Genomic_DNA"/>
</dbReference>
<evidence type="ECO:0000313" key="4">
    <source>
        <dbReference type="EMBL" id="CAB4557192.1"/>
    </source>
</evidence>
<gene>
    <name evidence="4" type="ORF">UFOPK1618_00283</name>
</gene>
<dbReference type="PROSITE" id="PS51257">
    <property type="entry name" value="PROKAR_LIPOPROTEIN"/>
    <property type="match status" value="1"/>
</dbReference>
<dbReference type="Gene3D" id="3.40.50.1820">
    <property type="entry name" value="alpha/beta hydrolase"/>
    <property type="match status" value="1"/>
</dbReference>
<protein>
    <submittedName>
        <fullName evidence="4">Unannotated protein</fullName>
    </submittedName>
</protein>
<dbReference type="InterPro" id="IPR029058">
    <property type="entry name" value="AB_hydrolase_fold"/>
</dbReference>
<accession>A0A6J6D0A4</accession>
<dbReference type="InterPro" id="IPR000073">
    <property type="entry name" value="AB_hydrolase_1"/>
</dbReference>
<sequence length="515" mass="55308">MAKRRWSLIAAISSLALVLSACTGSSLPSGPIEGGPQPSADAAIAAELQPFYTQTVEWSACAEPDILCADIEVPADWSNPSGERLKLAIAYRKADNETALGSVIFNPGGPGSSGVNWLKDSATQIGTTNLRANFNLVGFDPRGVGASEPKITCLDAKNTDEFLYSDSKFGIGTEQDIAATRAGIKEFTDACLANTGPNLRFVDTASAAKDLDVIRAVFGEEKINYLGFSYGTFLGTMYAELFPGRVGSMVLDGAIDPTVTEDAQNISQLVGFDRALKNYLTSCLESQDCPFTGSLQNAEKQIQQLLLRIEKKPLTTESERDLTIWSAITGIIMPLYGQSWWPTLTDAFADAMRGDGTILLALADTYNDRLEDGSYGSNMLEANIAISCMDGRQSADEKSVAAQNKLALQTSSTFGRYWQFGALTCEQWPFPVAERPSEFAAKGSAPILVIGTTGDPATPYEQAVALANDVLENAQLVTFNGEGHTAYGLESKCINRTVDNYFIKNVVPSEDPDCS</sequence>
<reference evidence="4" key="1">
    <citation type="submission" date="2020-05" db="EMBL/GenBank/DDBJ databases">
        <authorList>
            <person name="Chiriac C."/>
            <person name="Salcher M."/>
            <person name="Ghai R."/>
            <person name="Kavagutti S V."/>
        </authorList>
    </citation>
    <scope>NUCLEOTIDE SEQUENCE</scope>
</reference>
<dbReference type="PANTHER" id="PTHR43248">
    <property type="entry name" value="2-SUCCINYL-6-HYDROXY-2,4-CYCLOHEXADIENE-1-CARBOXYLATE SYNTHASE"/>
    <property type="match status" value="1"/>
</dbReference>
<evidence type="ECO:0000256" key="1">
    <source>
        <dbReference type="ARBA" id="ARBA00010088"/>
    </source>
</evidence>
<dbReference type="SUPFAM" id="SSF53474">
    <property type="entry name" value="alpha/beta-Hydrolases"/>
    <property type="match status" value="1"/>
</dbReference>
<name>A0A6J6D0A4_9ZZZZ</name>
<dbReference type="GO" id="GO:0016787">
    <property type="term" value="F:hydrolase activity"/>
    <property type="evidence" value="ECO:0007669"/>
    <property type="project" value="UniProtKB-KW"/>
</dbReference>
<keyword evidence="2" id="KW-0378">Hydrolase</keyword>
<evidence type="ECO:0000259" key="3">
    <source>
        <dbReference type="Pfam" id="PF00561"/>
    </source>
</evidence>
<evidence type="ECO:0000256" key="2">
    <source>
        <dbReference type="ARBA" id="ARBA00022801"/>
    </source>
</evidence>
<feature type="domain" description="AB hydrolase-1" evidence="3">
    <location>
        <begin position="102"/>
        <end position="487"/>
    </location>
</feature>
<dbReference type="AlphaFoldDB" id="A0A6J6D0A4"/>
<organism evidence="4">
    <name type="scientific">freshwater metagenome</name>
    <dbReference type="NCBI Taxonomy" id="449393"/>
    <lineage>
        <taxon>unclassified sequences</taxon>
        <taxon>metagenomes</taxon>
        <taxon>ecological metagenomes</taxon>
    </lineage>
</organism>
<proteinExistence type="inferred from homology"/>